<dbReference type="PANTHER" id="PTHR11011">
    <property type="entry name" value="MALE STERILITY PROTEIN 2-RELATED"/>
    <property type="match status" value="1"/>
</dbReference>
<reference evidence="2 3" key="1">
    <citation type="submission" date="2017-03" db="EMBL/GenBank/DDBJ databases">
        <title>Genome sequence of Clostridium hungatei DSM 14427.</title>
        <authorList>
            <person name="Poehlein A."/>
            <person name="Daniel R."/>
        </authorList>
    </citation>
    <scope>NUCLEOTIDE SEQUENCE [LARGE SCALE GENOMIC DNA]</scope>
    <source>
        <strain evidence="2 3">DSM 14427</strain>
    </source>
</reference>
<dbReference type="InterPro" id="IPR026055">
    <property type="entry name" value="FAR"/>
</dbReference>
<dbReference type="AlphaFoldDB" id="A0A1V4SDI5"/>
<evidence type="ECO:0000313" key="3">
    <source>
        <dbReference type="Proteomes" id="UP000191554"/>
    </source>
</evidence>
<dbReference type="RefSeq" id="WP_080066656.1">
    <property type="nucleotide sequence ID" value="NZ_MZGX01000041.1"/>
</dbReference>
<dbReference type="Proteomes" id="UP000191554">
    <property type="component" value="Unassembled WGS sequence"/>
</dbReference>
<name>A0A1V4SDI5_RUMHU</name>
<dbReference type="Gene3D" id="3.40.50.720">
    <property type="entry name" value="NAD(P)-binding Rossmann-like Domain"/>
    <property type="match status" value="1"/>
</dbReference>
<proteinExistence type="predicted"/>
<evidence type="ECO:0000313" key="2">
    <source>
        <dbReference type="EMBL" id="OPX41920.1"/>
    </source>
</evidence>
<protein>
    <submittedName>
        <fullName evidence="2">Linear gramicidin synthase subunit D</fullName>
    </submittedName>
</protein>
<accession>A0A1V4SDI5</accession>
<dbReference type="STRING" id="48256.CLHUN_42090"/>
<gene>
    <name evidence="2" type="primary">lgrD</name>
    <name evidence="2" type="ORF">CLHUN_42090</name>
</gene>
<evidence type="ECO:0000259" key="1">
    <source>
        <dbReference type="Pfam" id="PF07993"/>
    </source>
</evidence>
<keyword evidence="3" id="KW-1185">Reference proteome</keyword>
<feature type="domain" description="Thioester reductase (TE)" evidence="1">
    <location>
        <begin position="6"/>
        <end position="214"/>
    </location>
</feature>
<dbReference type="Pfam" id="PF07993">
    <property type="entry name" value="NAD_binding_4"/>
    <property type="match status" value="1"/>
</dbReference>
<dbReference type="EMBL" id="MZGX01000041">
    <property type="protein sequence ID" value="OPX41920.1"/>
    <property type="molecule type" value="Genomic_DNA"/>
</dbReference>
<dbReference type="OrthoDB" id="9809586at2"/>
<dbReference type="SUPFAM" id="SSF51735">
    <property type="entry name" value="NAD(P)-binding Rossmann-fold domains"/>
    <property type="match status" value="1"/>
</dbReference>
<dbReference type="GO" id="GO:0080019">
    <property type="term" value="F:alcohol-forming very long-chain fatty acyl-CoA reductase activity"/>
    <property type="evidence" value="ECO:0007669"/>
    <property type="project" value="InterPro"/>
</dbReference>
<dbReference type="InterPro" id="IPR036291">
    <property type="entry name" value="NAD(P)-bd_dom_sf"/>
</dbReference>
<sequence length="381" mass="43601">MEYVLITGITGFMGQQFIKEYMEKYKNTTVFAIIRNKGNRPAIERAELQRFKNYIEEGRLVILGGSLEECSVLDDSDKLKLLVEKVSEIWHLAGATDFEETKRENTFRCNVNGISNILALAKQFKKLHAFYHYSTSYISHKGNGLVRVPEDCLDSCSPANTNNPYEESKLLGERLVAGSGLPYVVFRPSIVMGHSQTGEAESDKMVYGALKCYFWIKQFIMKQEGKAQDKYAANRLRICANPLATKNLISVDDVVEASLRAREKGDLNLAYNLVNPEPTTVTEVCDAIFRTIGTDFFVLDPGVEKENMNKLESLIYRATSLYKPYMLQDDPAWDMSNTLKLMKKNEFHKFDFEVQCKLYKSYIQNRLLTNSSFTKKMQFVK</sequence>
<comment type="caution">
    <text evidence="2">The sequence shown here is derived from an EMBL/GenBank/DDBJ whole genome shotgun (WGS) entry which is preliminary data.</text>
</comment>
<dbReference type="InterPro" id="IPR013120">
    <property type="entry name" value="FAR_NAD-bd"/>
</dbReference>
<organism evidence="2 3">
    <name type="scientific">Ruminiclostridium hungatei</name>
    <name type="common">Clostridium hungatei</name>
    <dbReference type="NCBI Taxonomy" id="48256"/>
    <lineage>
        <taxon>Bacteria</taxon>
        <taxon>Bacillati</taxon>
        <taxon>Bacillota</taxon>
        <taxon>Clostridia</taxon>
        <taxon>Eubacteriales</taxon>
        <taxon>Oscillospiraceae</taxon>
        <taxon>Ruminiclostridium</taxon>
    </lineage>
</organism>